<keyword evidence="6" id="KW-0862">Zinc</keyword>
<evidence type="ECO:0000256" key="4">
    <source>
        <dbReference type="ARBA" id="ARBA00022723"/>
    </source>
</evidence>
<evidence type="ECO:0000256" key="9">
    <source>
        <dbReference type="SAM" id="MobiDB-lite"/>
    </source>
</evidence>
<dbReference type="GO" id="GO:0008270">
    <property type="term" value="F:zinc ion binding"/>
    <property type="evidence" value="ECO:0007669"/>
    <property type="project" value="UniProtKB-KW"/>
</dbReference>
<evidence type="ECO:0000256" key="2">
    <source>
        <dbReference type="ARBA" id="ARBA00004286"/>
    </source>
</evidence>
<evidence type="ECO:0000256" key="7">
    <source>
        <dbReference type="ARBA" id="ARBA00023242"/>
    </source>
</evidence>
<dbReference type="PANTHER" id="PTHR48225">
    <property type="entry name" value="HORMA DOMAIN-CONTAINING PROTEIN 1"/>
    <property type="match status" value="1"/>
</dbReference>
<feature type="compositionally biased region" description="Low complexity" evidence="9">
    <location>
        <begin position="545"/>
        <end position="555"/>
    </location>
</feature>
<feature type="compositionally biased region" description="Low complexity" evidence="9">
    <location>
        <begin position="688"/>
        <end position="699"/>
    </location>
</feature>
<dbReference type="Proteomes" id="UP000663671">
    <property type="component" value="Chromosome 1"/>
</dbReference>
<dbReference type="Pfam" id="PF02301">
    <property type="entry name" value="HORMA"/>
    <property type="match status" value="1"/>
</dbReference>
<dbReference type="EMBL" id="CP069114">
    <property type="protein sequence ID" value="QSS63308.1"/>
    <property type="molecule type" value="Genomic_DNA"/>
</dbReference>
<dbReference type="GO" id="GO:0007130">
    <property type="term" value="P:synaptonemal complex assembly"/>
    <property type="evidence" value="ECO:0007669"/>
    <property type="project" value="TreeGrafter"/>
</dbReference>
<evidence type="ECO:0000256" key="8">
    <source>
        <dbReference type="ARBA" id="ARBA00023254"/>
    </source>
</evidence>
<feature type="domain" description="HORMA" evidence="10">
    <location>
        <begin position="50"/>
        <end position="304"/>
    </location>
</feature>
<keyword evidence="8" id="KW-0469">Meiosis</keyword>
<keyword evidence="3" id="KW-0158">Chromosome</keyword>
<dbReference type="SUPFAM" id="SSF57903">
    <property type="entry name" value="FYVE/PHD zinc finger"/>
    <property type="match status" value="1"/>
</dbReference>
<feature type="compositionally biased region" description="Low complexity" evidence="9">
    <location>
        <begin position="712"/>
        <end position="725"/>
    </location>
</feature>
<evidence type="ECO:0000313" key="11">
    <source>
        <dbReference type="EMBL" id="QSS63308.1"/>
    </source>
</evidence>
<gene>
    <name evidence="11" type="primary">HOP1</name>
    <name evidence="11" type="ORF">I7I51_00365</name>
</gene>
<proteinExistence type="predicted"/>
<evidence type="ECO:0000259" key="10">
    <source>
        <dbReference type="PROSITE" id="PS50815"/>
    </source>
</evidence>
<evidence type="ECO:0000313" key="12">
    <source>
        <dbReference type="Proteomes" id="UP000663671"/>
    </source>
</evidence>
<dbReference type="PROSITE" id="PS50815">
    <property type="entry name" value="HORMA"/>
    <property type="match status" value="1"/>
</dbReference>
<dbReference type="GO" id="GO:0005634">
    <property type="term" value="C:nucleus"/>
    <property type="evidence" value="ECO:0007669"/>
    <property type="project" value="UniProtKB-SubCell"/>
</dbReference>
<dbReference type="InterPro" id="IPR013083">
    <property type="entry name" value="Znf_RING/FYVE/PHD"/>
</dbReference>
<sequence>MARVIFTGAVQQTAGTKMASKTPGVSTTTVMQASAQKEKQKQQAQAITQDQSLALVQIMLHASFGTLFYLREFLPLDCFDERDLLKLSKPDSFMSYANFVEGGSAGDKLGTNGAGYTSNHNNRRNIQERRAQPLKIIVRGKNPKADKLLDLLEHGIFDAIEKSFLEAVQMTVFVDKTESSHVLESYTFTFKYIGGCKQKGAGDDIGKRLSSVVLESTGCTADMKTVRTARRGLEMIVRRLITLSERYMEIHLFYTEGSPPEYEPPGFKTAEHNDLLFAQNELWSRETQSCGAMETGIHSVGLKISSLKWSGTDYPSSEYVPEIPADIGYSDRVRRDEDIGISDVDTAVRDLGLSTQESSQVSTQTRQDEALKRDLQKMIPLATSTPDSDFIPTQRNPDPLQAATAKPQLSQVKILQLGARNQVLDSLRYDQNKERSGPCHPGIVRCECGSNSDSPSMLQCAFCKTRQHPTCYGFAHAQDPAIPETQACYKCLLEPQERDLVQDMRTLVLLRRALLVIVEEGYPNRVRDFAQKLMQRDGSVEHSSSDVSTDVLSVEEVPRDSPGYEQRCRERRNGGIAGAVGAMPTPEANEIRSAWKTLGSSLDFAKPVQPKGNSQSPIQAQVQAQMQAQKQKQKRSIMGTELGSGIACGADGEDQARQSFNGIQTQTRPAEWVRDGNDLGSDYGNGEGIVVSGSEGENGYNRRKRVRLSKLGSPISIFEPSSESGVGSGSEGEDGSLCESASV</sequence>
<dbReference type="InterPro" id="IPR011011">
    <property type="entry name" value="Znf_FYVE_PHD"/>
</dbReference>
<dbReference type="Gene3D" id="3.30.900.10">
    <property type="entry name" value="HORMA domain"/>
    <property type="match status" value="1"/>
</dbReference>
<evidence type="ECO:0000256" key="5">
    <source>
        <dbReference type="ARBA" id="ARBA00022771"/>
    </source>
</evidence>
<evidence type="ECO:0000256" key="3">
    <source>
        <dbReference type="ARBA" id="ARBA00022454"/>
    </source>
</evidence>
<dbReference type="AlphaFoldDB" id="A0A8A1M9S8"/>
<dbReference type="InterPro" id="IPR001965">
    <property type="entry name" value="Znf_PHD"/>
</dbReference>
<dbReference type="SUPFAM" id="SSF56019">
    <property type="entry name" value="The spindle assembly checkpoint protein mad2"/>
    <property type="match status" value="1"/>
</dbReference>
<name>A0A8A1M9S8_AJECA</name>
<evidence type="ECO:0000256" key="6">
    <source>
        <dbReference type="ARBA" id="ARBA00022833"/>
    </source>
</evidence>
<organism evidence="11 12">
    <name type="scientific">Ajellomyces capsulatus</name>
    <name type="common">Darling's disease fungus</name>
    <name type="synonym">Histoplasma capsulatum</name>
    <dbReference type="NCBI Taxonomy" id="5037"/>
    <lineage>
        <taxon>Eukaryota</taxon>
        <taxon>Fungi</taxon>
        <taxon>Dikarya</taxon>
        <taxon>Ascomycota</taxon>
        <taxon>Pezizomycotina</taxon>
        <taxon>Eurotiomycetes</taxon>
        <taxon>Eurotiomycetidae</taxon>
        <taxon>Onygenales</taxon>
        <taxon>Ajellomycetaceae</taxon>
        <taxon>Histoplasma</taxon>
    </lineage>
</organism>
<dbReference type="GO" id="GO:0051598">
    <property type="term" value="P:meiotic recombination checkpoint signaling"/>
    <property type="evidence" value="ECO:0007669"/>
    <property type="project" value="TreeGrafter"/>
</dbReference>
<keyword evidence="4" id="KW-0479">Metal-binding</keyword>
<protein>
    <submittedName>
        <fullName evidence="11">Meiosis specific protein Hop1</fullName>
    </submittedName>
</protein>
<dbReference type="InterPro" id="IPR036570">
    <property type="entry name" value="HORMA_dom_sf"/>
</dbReference>
<accession>A0A8A1M9S8</accession>
<dbReference type="GO" id="GO:0005694">
    <property type="term" value="C:chromosome"/>
    <property type="evidence" value="ECO:0007669"/>
    <property type="project" value="UniProtKB-SubCell"/>
</dbReference>
<feature type="region of interest" description="Disordered" evidence="9">
    <location>
        <begin position="681"/>
        <end position="743"/>
    </location>
</feature>
<keyword evidence="7" id="KW-0539">Nucleus</keyword>
<comment type="subcellular location">
    <subcellularLocation>
        <location evidence="2">Chromosome</location>
    </subcellularLocation>
    <subcellularLocation>
        <location evidence="1">Nucleus</location>
    </subcellularLocation>
</comment>
<dbReference type="Gene3D" id="3.30.40.10">
    <property type="entry name" value="Zinc/RING finger domain, C3HC4 (zinc finger)"/>
    <property type="match status" value="1"/>
</dbReference>
<dbReference type="InterPro" id="IPR003511">
    <property type="entry name" value="HORMA_dom"/>
</dbReference>
<dbReference type="SMART" id="SM00249">
    <property type="entry name" value="PHD"/>
    <property type="match status" value="1"/>
</dbReference>
<reference evidence="11" key="1">
    <citation type="submission" date="2021-01" db="EMBL/GenBank/DDBJ databases">
        <title>Chromosome-level genome assembly of a human fungal pathogen reveals clustering of transcriptionally co-regulated genes.</title>
        <authorList>
            <person name="Voorhies M."/>
            <person name="Cohen S."/>
            <person name="Shea T.P."/>
            <person name="Petrus S."/>
            <person name="Munoz J.F."/>
            <person name="Poplawski S."/>
            <person name="Goldman W.E."/>
            <person name="Michael T."/>
            <person name="Cuomo C.A."/>
            <person name="Sil A."/>
            <person name="Beyhan S."/>
        </authorList>
    </citation>
    <scope>NUCLEOTIDE SEQUENCE</scope>
    <source>
        <strain evidence="11">WU24</strain>
    </source>
</reference>
<feature type="region of interest" description="Disordered" evidence="9">
    <location>
        <begin position="539"/>
        <end position="567"/>
    </location>
</feature>
<dbReference type="InterPro" id="IPR051294">
    <property type="entry name" value="HORMA_MeioticProgression"/>
</dbReference>
<dbReference type="PANTHER" id="PTHR48225:SF7">
    <property type="entry name" value="MEIOSIS-SPECIFIC PROTEIN HOP1"/>
    <property type="match status" value="1"/>
</dbReference>
<dbReference type="OrthoDB" id="1928087at2759"/>
<evidence type="ECO:0000256" key="1">
    <source>
        <dbReference type="ARBA" id="ARBA00004123"/>
    </source>
</evidence>
<dbReference type="VEuPathDB" id="FungiDB:I7I51_00365"/>
<keyword evidence="5" id="KW-0863">Zinc-finger</keyword>